<feature type="region of interest" description="Disordered" evidence="1">
    <location>
        <begin position="1"/>
        <end position="32"/>
    </location>
</feature>
<sequence length="211" mass="22358">MTEPAPAVPRSDAVLRPDAAATPDTAPRPGAAPAVRTVHTFELTAAERAKIRALLDTAFDGDFADQDWEHALGGIHALIHDEDGLLVAHGAVVQRRVLHANRSYRVGYVEAVAVRAGHRRGGLGHRVMAALEHVIDTAHDFGALSASDAGAALYAARGWQVWPGRLTALGPDGPVPLPEEEGSTYVRPAAGRPLPAPAHPLAFDWREGDLL</sequence>
<proteinExistence type="predicted"/>
<dbReference type="InterPro" id="IPR016181">
    <property type="entry name" value="Acyl_CoA_acyltransferase"/>
</dbReference>
<dbReference type="SUPFAM" id="SSF55729">
    <property type="entry name" value="Acyl-CoA N-acyltransferases (Nat)"/>
    <property type="match status" value="1"/>
</dbReference>
<evidence type="ECO:0000256" key="1">
    <source>
        <dbReference type="SAM" id="MobiDB-lite"/>
    </source>
</evidence>
<protein>
    <submittedName>
        <fullName evidence="3">GNAT family N-acetyltransferase</fullName>
        <ecNumber evidence="3">2.3.1.-</ecNumber>
    </submittedName>
</protein>
<feature type="compositionally biased region" description="Low complexity" evidence="1">
    <location>
        <begin position="16"/>
        <end position="32"/>
    </location>
</feature>
<reference evidence="3 4" key="1">
    <citation type="submission" date="2023-09" db="EMBL/GenBank/DDBJ databases">
        <title>Genome completion map analysis of the actinomycetes C11-1.</title>
        <authorList>
            <person name="Qin P."/>
            <person name="Guan P."/>
        </authorList>
    </citation>
    <scope>NUCLEOTIDE SEQUENCE [LARGE SCALE GENOMIC DNA]</scope>
    <source>
        <strain evidence="3 4">C11-1</strain>
    </source>
</reference>
<dbReference type="Gene3D" id="3.40.630.30">
    <property type="match status" value="1"/>
</dbReference>
<dbReference type="Proteomes" id="UP001303236">
    <property type="component" value="Chromosome"/>
</dbReference>
<keyword evidence="3" id="KW-0808">Transferase</keyword>
<dbReference type="GO" id="GO:0016746">
    <property type="term" value="F:acyltransferase activity"/>
    <property type="evidence" value="ECO:0007669"/>
    <property type="project" value="UniProtKB-KW"/>
</dbReference>
<dbReference type="PROSITE" id="PS51186">
    <property type="entry name" value="GNAT"/>
    <property type="match status" value="1"/>
</dbReference>
<feature type="domain" description="N-acetyltransferase" evidence="2">
    <location>
        <begin position="38"/>
        <end position="180"/>
    </location>
</feature>
<keyword evidence="3" id="KW-0012">Acyltransferase</keyword>
<gene>
    <name evidence="3" type="ORF">RI138_24775</name>
</gene>
<dbReference type="EC" id="2.3.1.-" evidence="3"/>
<dbReference type="EMBL" id="CP134500">
    <property type="protein sequence ID" value="WNF29786.1"/>
    <property type="molecule type" value="Genomic_DNA"/>
</dbReference>
<organism evidence="3 4">
    <name type="scientific">Streptomyces durocortorensis</name>
    <dbReference type="NCBI Taxonomy" id="2811104"/>
    <lineage>
        <taxon>Bacteria</taxon>
        <taxon>Bacillati</taxon>
        <taxon>Actinomycetota</taxon>
        <taxon>Actinomycetes</taxon>
        <taxon>Kitasatosporales</taxon>
        <taxon>Streptomycetaceae</taxon>
        <taxon>Streptomyces</taxon>
    </lineage>
</organism>
<dbReference type="CDD" id="cd04301">
    <property type="entry name" value="NAT_SF"/>
    <property type="match status" value="1"/>
</dbReference>
<name>A0ABY9W0W9_9ACTN</name>
<dbReference type="InterPro" id="IPR000182">
    <property type="entry name" value="GNAT_dom"/>
</dbReference>
<dbReference type="Pfam" id="PF13527">
    <property type="entry name" value="Acetyltransf_9"/>
    <property type="match status" value="1"/>
</dbReference>
<evidence type="ECO:0000259" key="2">
    <source>
        <dbReference type="PROSITE" id="PS51186"/>
    </source>
</evidence>
<evidence type="ECO:0000313" key="4">
    <source>
        <dbReference type="Proteomes" id="UP001303236"/>
    </source>
</evidence>
<evidence type="ECO:0000313" key="3">
    <source>
        <dbReference type="EMBL" id="WNF29786.1"/>
    </source>
</evidence>
<keyword evidence="4" id="KW-1185">Reference proteome</keyword>
<accession>A0ABY9W0W9</accession>